<dbReference type="RefSeq" id="XP_024669953.1">
    <property type="nucleotide sequence ID" value="XM_024817772.1"/>
</dbReference>
<feature type="region of interest" description="Disordered" evidence="1">
    <location>
        <begin position="1"/>
        <end position="45"/>
    </location>
</feature>
<reference evidence="2 3" key="1">
    <citation type="submission" date="2017-12" db="EMBL/GenBank/DDBJ databases">
        <authorList>
            <consortium name="DOE Joint Genome Institute"/>
            <person name="Haridas S."/>
            <person name="Kjaerbolling I."/>
            <person name="Vesth T.C."/>
            <person name="Frisvad J.C."/>
            <person name="Nybo J.L."/>
            <person name="Theobald S."/>
            <person name="Kuo A."/>
            <person name="Bowyer P."/>
            <person name="Matsuda Y."/>
            <person name="Mondo S."/>
            <person name="Lyhne E.K."/>
            <person name="Kogle M.E."/>
            <person name="Clum A."/>
            <person name="Lipzen A."/>
            <person name="Salamov A."/>
            <person name="Ngan C.Y."/>
            <person name="Daum C."/>
            <person name="Chiniquy J."/>
            <person name="Barry K."/>
            <person name="LaButti K."/>
            <person name="Simmons B.A."/>
            <person name="Magnuson J.K."/>
            <person name="Mortensen U.H."/>
            <person name="Larsen T.O."/>
            <person name="Grigoriev I.V."/>
            <person name="Baker S.E."/>
            <person name="Andersen M.R."/>
            <person name="Nordberg H.P."/>
            <person name="Cantor M.N."/>
            <person name="Hua S.X."/>
        </authorList>
    </citation>
    <scope>NUCLEOTIDE SEQUENCE [LARGE SCALE GENOMIC DNA]</scope>
    <source>
        <strain evidence="2 3">CBS 102.13</strain>
    </source>
</reference>
<dbReference type="AlphaFoldDB" id="A0A2I2F5P7"/>
<protein>
    <submittedName>
        <fullName evidence="2">Uncharacterized protein</fullName>
    </submittedName>
</protein>
<dbReference type="OrthoDB" id="4502630at2759"/>
<evidence type="ECO:0000313" key="3">
    <source>
        <dbReference type="Proteomes" id="UP000234585"/>
    </source>
</evidence>
<sequence length="409" mass="46784">MAKAGKRKPLPDGIQPPPPSLSSQPSRKRKAPKEPAAPKRRSSRLRAKMFPVTTWKVEVNHPPPKEETPEEIIQRLEKIIENLRKNIGKMRVANSYIHGNFVCWRAGAIDEWPHLMGMIFHCATQWAFRHGHVEIQALDRLTKEQKSQLIASLDGYCLQEDYDTLLSHISPSIRDHVPHLFLAAYLIKFIVKHFFKRPFWSMTTRPDPADRGKSALHKDTILVDELERFYEIFAKVGLDYARAWQTMTFRLCNAVTRDQGLDVTFGKQMREHRNAASRRFVSTLLADPIVQLLLREPEFPLDEIQRVDSLGAQFENAAQTATLISSDATFMEVYDLSNLAPQFHHASESVKAWPLHDIDYKKGETTLDGHRVVLLTEPAVVGFSKWSASTETYVALKGFVLIEDLRDLL</sequence>
<organism evidence="2 3">
    <name type="scientific">Aspergillus candidus</name>
    <dbReference type="NCBI Taxonomy" id="41067"/>
    <lineage>
        <taxon>Eukaryota</taxon>
        <taxon>Fungi</taxon>
        <taxon>Dikarya</taxon>
        <taxon>Ascomycota</taxon>
        <taxon>Pezizomycotina</taxon>
        <taxon>Eurotiomycetes</taxon>
        <taxon>Eurotiomycetidae</taxon>
        <taxon>Eurotiales</taxon>
        <taxon>Aspergillaceae</taxon>
        <taxon>Aspergillus</taxon>
        <taxon>Aspergillus subgen. Circumdati</taxon>
    </lineage>
</organism>
<dbReference type="GeneID" id="36524932"/>
<evidence type="ECO:0000313" key="2">
    <source>
        <dbReference type="EMBL" id="PLB35941.1"/>
    </source>
</evidence>
<evidence type="ECO:0000256" key="1">
    <source>
        <dbReference type="SAM" id="MobiDB-lite"/>
    </source>
</evidence>
<dbReference type="EMBL" id="KZ559156">
    <property type="protein sequence ID" value="PLB35941.1"/>
    <property type="molecule type" value="Genomic_DNA"/>
</dbReference>
<accession>A0A2I2F5P7</accession>
<name>A0A2I2F5P7_ASPCN</name>
<dbReference type="Proteomes" id="UP000234585">
    <property type="component" value="Unassembled WGS sequence"/>
</dbReference>
<gene>
    <name evidence="2" type="ORF">BDW47DRAFT_133182</name>
</gene>
<proteinExistence type="predicted"/>
<keyword evidence="3" id="KW-1185">Reference proteome</keyword>